<keyword evidence="8" id="KW-0808">Transferase</keyword>
<evidence type="ECO:0000313" key="9">
    <source>
        <dbReference type="Proteomes" id="UP001596506"/>
    </source>
</evidence>
<sequence>MPDYTKSEIEAALQDCAREPVHSPNAIQPNGGLISTDLALEQICQVSANLEDILGITPADALTEDPVQLLGTELVQRLRSRSNDADVPPVSVSLVRLSVRGVERNFSARHYISGQRIVIELELQKADARDDQLPSRSAWVQQVSAADSPEQLLESLVQTVRQLTGYERVMVYQFDDDDHGRVVAESRAPEADSYLGHHFPASDIPAQVRHLYSINPMRSIPDATATSVPLVPEADPAEAALLDLSLGNLRAVSPIHLVYLQNMGVGAALSIAIHDEDRLWGLLACHGHQPRVVSPAMRDDITVLAQVAASRLMLLQARLDSRFRQQIRESRELMLIRDTGKVPTLKALLQRYGDNWLTLFKASGLALFSGGERFHFGAVPTGKSLDRIAEYFASQQGHHVWHTHSLARSDLGNWSDQGDACGLLAVRLPMTGNKNGWLLFFRSGQKQSRVWAGRPEDQAQRSPEGKLFLTPRRSFVAWTETVEELSEPWTEVERRAALDLGEDLAMVLFSREIDQLNANLTDANQRLQRLAQTDALTGLPNRRLLEDRVEVSIARAQRYCQSMALLFLDLDGFKQINDTLGHRAGDKIIQAVAERLQNLVRHADTVARLGGDEFTILLDELNAPGDAGLIADKVLQAFSCPFELEGEVLNVTFSMGISVYPADGDNFRMLMHHADMAMYQAKNEGRNAYRFYSERR</sequence>
<dbReference type="PROSITE" id="PS50046">
    <property type="entry name" value="PHYTOCHROME_2"/>
    <property type="match status" value="1"/>
</dbReference>
<dbReference type="Gene3D" id="3.30.450.20">
    <property type="entry name" value="PAS domain"/>
    <property type="match status" value="1"/>
</dbReference>
<dbReference type="EC" id="2.7.7.65" evidence="8"/>
<dbReference type="PANTHER" id="PTHR46663:SF3">
    <property type="entry name" value="SLL0267 PROTEIN"/>
    <property type="match status" value="1"/>
</dbReference>
<evidence type="ECO:0000259" key="7">
    <source>
        <dbReference type="PROSITE" id="PS50887"/>
    </source>
</evidence>
<dbReference type="PROSITE" id="PS50887">
    <property type="entry name" value="GGDEF"/>
    <property type="match status" value="1"/>
</dbReference>
<keyword evidence="1" id="KW-0600">Photoreceptor protein</keyword>
<dbReference type="InterPro" id="IPR043150">
    <property type="entry name" value="Phytochrome_PHY_sf"/>
</dbReference>
<proteinExistence type="predicted"/>
<dbReference type="SUPFAM" id="SSF55781">
    <property type="entry name" value="GAF domain-like"/>
    <property type="match status" value="2"/>
</dbReference>
<evidence type="ECO:0000256" key="3">
    <source>
        <dbReference type="ARBA" id="ARBA00022991"/>
    </source>
</evidence>
<dbReference type="CDD" id="cd01949">
    <property type="entry name" value="GGDEF"/>
    <property type="match status" value="1"/>
</dbReference>
<accession>A0ABW2IZM9</accession>
<dbReference type="SUPFAM" id="SSF55785">
    <property type="entry name" value="PYP-like sensor domain (PAS domain)"/>
    <property type="match status" value="1"/>
</dbReference>
<feature type="domain" description="GGDEF" evidence="7">
    <location>
        <begin position="561"/>
        <end position="694"/>
    </location>
</feature>
<dbReference type="Proteomes" id="UP001596506">
    <property type="component" value="Unassembled WGS sequence"/>
</dbReference>
<keyword evidence="3" id="KW-0157">Chromophore</keyword>
<dbReference type="InterPro" id="IPR035965">
    <property type="entry name" value="PAS-like_dom_sf"/>
</dbReference>
<dbReference type="InterPro" id="IPR043128">
    <property type="entry name" value="Rev_trsase/Diguanyl_cyclase"/>
</dbReference>
<dbReference type="InterPro" id="IPR052163">
    <property type="entry name" value="DGC-Regulatory_Protein"/>
</dbReference>
<dbReference type="SMART" id="SM00065">
    <property type="entry name" value="GAF"/>
    <property type="match status" value="1"/>
</dbReference>
<dbReference type="GO" id="GO:0052621">
    <property type="term" value="F:diguanylate cyclase activity"/>
    <property type="evidence" value="ECO:0007669"/>
    <property type="project" value="UniProtKB-EC"/>
</dbReference>
<comment type="caution">
    <text evidence="8">The sequence shown here is derived from an EMBL/GenBank/DDBJ whole genome shotgun (WGS) entry which is preliminary data.</text>
</comment>
<dbReference type="Pfam" id="PF01590">
    <property type="entry name" value="GAF"/>
    <property type="match status" value="1"/>
</dbReference>
<dbReference type="InterPro" id="IPR001294">
    <property type="entry name" value="Phytochrome"/>
</dbReference>
<dbReference type="InterPro" id="IPR029016">
    <property type="entry name" value="GAF-like_dom_sf"/>
</dbReference>
<evidence type="ECO:0000256" key="1">
    <source>
        <dbReference type="ARBA" id="ARBA00022543"/>
    </source>
</evidence>
<evidence type="ECO:0000256" key="2">
    <source>
        <dbReference type="ARBA" id="ARBA00022606"/>
    </source>
</evidence>
<keyword evidence="4" id="KW-0675">Receptor</keyword>
<feature type="domain" description="Phytochrome chromophore attachment site" evidence="6">
    <location>
        <begin position="148"/>
        <end position="310"/>
    </location>
</feature>
<dbReference type="EMBL" id="JBHTBD010000017">
    <property type="protein sequence ID" value="MFC7296706.1"/>
    <property type="molecule type" value="Genomic_DNA"/>
</dbReference>
<dbReference type="InterPro" id="IPR013654">
    <property type="entry name" value="PAS_2"/>
</dbReference>
<keyword evidence="9" id="KW-1185">Reference proteome</keyword>
<evidence type="ECO:0000256" key="5">
    <source>
        <dbReference type="SAM" id="Coils"/>
    </source>
</evidence>
<feature type="coiled-coil region" evidence="5">
    <location>
        <begin position="506"/>
        <end position="533"/>
    </location>
</feature>
<dbReference type="InterPro" id="IPR003018">
    <property type="entry name" value="GAF"/>
</dbReference>
<evidence type="ECO:0000256" key="4">
    <source>
        <dbReference type="ARBA" id="ARBA00023170"/>
    </source>
</evidence>
<dbReference type="NCBIfam" id="TIGR00254">
    <property type="entry name" value="GGDEF"/>
    <property type="match status" value="1"/>
</dbReference>
<reference evidence="9" key="1">
    <citation type="journal article" date="2019" name="Int. J. Syst. Evol. Microbiol.">
        <title>The Global Catalogue of Microorganisms (GCM) 10K type strain sequencing project: providing services to taxonomists for standard genome sequencing and annotation.</title>
        <authorList>
            <consortium name="The Broad Institute Genomics Platform"/>
            <consortium name="The Broad Institute Genome Sequencing Center for Infectious Disease"/>
            <person name="Wu L."/>
            <person name="Ma J."/>
        </authorList>
    </citation>
    <scope>NUCLEOTIDE SEQUENCE [LARGE SCALE GENOMIC DNA]</scope>
    <source>
        <strain evidence="9">CCUG 60559</strain>
    </source>
</reference>
<keyword evidence="5" id="KW-0175">Coiled coil</keyword>
<dbReference type="InterPro" id="IPR016132">
    <property type="entry name" value="Phyto_chromo_attachment"/>
</dbReference>
<dbReference type="Gene3D" id="3.30.450.40">
    <property type="match status" value="1"/>
</dbReference>
<name>A0ABW2IZM9_9GAMM</name>
<keyword evidence="2" id="KW-0716">Sensory transduction</keyword>
<dbReference type="InterPro" id="IPR029787">
    <property type="entry name" value="Nucleotide_cyclase"/>
</dbReference>
<dbReference type="Gene3D" id="3.30.450.270">
    <property type="match status" value="1"/>
</dbReference>
<protein>
    <submittedName>
        <fullName evidence="8">Diguanylate cyclase domain-containing protein</fullName>
        <ecNumber evidence="8">2.7.7.65</ecNumber>
    </submittedName>
</protein>
<keyword evidence="8" id="KW-0548">Nucleotidyltransferase</keyword>
<dbReference type="Pfam" id="PF00360">
    <property type="entry name" value="PHY"/>
    <property type="match status" value="1"/>
</dbReference>
<dbReference type="PANTHER" id="PTHR46663">
    <property type="entry name" value="DIGUANYLATE CYCLASE DGCT-RELATED"/>
    <property type="match status" value="1"/>
</dbReference>
<evidence type="ECO:0000259" key="6">
    <source>
        <dbReference type="PROSITE" id="PS50046"/>
    </source>
</evidence>
<dbReference type="InterPro" id="IPR013515">
    <property type="entry name" value="Phytochrome_cen-reg"/>
</dbReference>
<dbReference type="SUPFAM" id="SSF55073">
    <property type="entry name" value="Nucleotide cyclase"/>
    <property type="match status" value="1"/>
</dbReference>
<organism evidence="8 9">
    <name type="scientific">Marinobacter aromaticivorans</name>
    <dbReference type="NCBI Taxonomy" id="1494078"/>
    <lineage>
        <taxon>Bacteria</taxon>
        <taxon>Pseudomonadati</taxon>
        <taxon>Pseudomonadota</taxon>
        <taxon>Gammaproteobacteria</taxon>
        <taxon>Pseudomonadales</taxon>
        <taxon>Marinobacteraceae</taxon>
        <taxon>Marinobacter</taxon>
    </lineage>
</organism>
<dbReference type="Pfam" id="PF08446">
    <property type="entry name" value="PAS_2"/>
    <property type="match status" value="1"/>
</dbReference>
<dbReference type="RefSeq" id="WP_100690144.1">
    <property type="nucleotide sequence ID" value="NZ_JBHTBD010000017.1"/>
</dbReference>
<evidence type="ECO:0000313" key="8">
    <source>
        <dbReference type="EMBL" id="MFC7296706.1"/>
    </source>
</evidence>
<dbReference type="Pfam" id="PF00990">
    <property type="entry name" value="GGDEF"/>
    <property type="match status" value="1"/>
</dbReference>
<dbReference type="SMART" id="SM00267">
    <property type="entry name" value="GGDEF"/>
    <property type="match status" value="1"/>
</dbReference>
<dbReference type="Gene3D" id="3.30.70.270">
    <property type="match status" value="1"/>
</dbReference>
<dbReference type="InterPro" id="IPR000160">
    <property type="entry name" value="GGDEF_dom"/>
</dbReference>
<gene>
    <name evidence="8" type="ORF">ACFQQA_18505</name>
</gene>
<dbReference type="PRINTS" id="PR01033">
    <property type="entry name" value="PHYTOCHROME"/>
</dbReference>